<evidence type="ECO:0000313" key="1">
    <source>
        <dbReference type="EnsemblPlants" id="AVESA.00010b.r2.2DG0391760.1.CDS"/>
    </source>
</evidence>
<dbReference type="Proteomes" id="UP001732700">
    <property type="component" value="Chromosome 2D"/>
</dbReference>
<sequence>MTCENEGEMTTASRRRRSSAAGPLEDDDLLSEILLRLPPQPSSLPRASAVCKLWHSLVSDARFLRRFRIRHSRSPPPLLGCFSGGTGLSFIPALDAPNRVPPERFSLQIDDGDRLYPRGCRHGLVLIFDLKQNQFLVWDPITGDRHRVAVPPGFEGQGISNPIHGAVRRARVAVPPCCCSPDFHFQLVLVMADIDEIHHRQVVARVYSSQTGLWGKLISRPLPPEANQGWYPTRVCQQPAVLVGDSLYWMLAGIFGGILEFDFDRQSLAVIQVPVNMFEADCCFTVMRAEGGGMGFLFVSNFTAQAQLWKRKTASGGVVSWGLERTIELDKLLSLNSKKKYIRILGYAEDNNLVFMCTPIGFLMVQLQSWQVTRLSETNLYCPHHPFESVYTTGTSIGGHDGAKILLNA</sequence>
<reference evidence="1" key="1">
    <citation type="submission" date="2021-05" db="EMBL/GenBank/DDBJ databases">
        <authorList>
            <person name="Scholz U."/>
            <person name="Mascher M."/>
            <person name="Fiebig A."/>
        </authorList>
    </citation>
    <scope>NUCLEOTIDE SEQUENCE [LARGE SCALE GENOMIC DNA]</scope>
</reference>
<dbReference type="EnsemblPlants" id="AVESA.00010b.r2.2DG0391760.1">
    <property type="protein sequence ID" value="AVESA.00010b.r2.2DG0391760.1.CDS"/>
    <property type="gene ID" value="AVESA.00010b.r2.2DG0391760"/>
</dbReference>
<reference evidence="1" key="2">
    <citation type="submission" date="2025-09" db="UniProtKB">
        <authorList>
            <consortium name="EnsemblPlants"/>
        </authorList>
    </citation>
    <scope>IDENTIFICATION</scope>
</reference>
<organism evidence="1 2">
    <name type="scientific">Avena sativa</name>
    <name type="common">Oat</name>
    <dbReference type="NCBI Taxonomy" id="4498"/>
    <lineage>
        <taxon>Eukaryota</taxon>
        <taxon>Viridiplantae</taxon>
        <taxon>Streptophyta</taxon>
        <taxon>Embryophyta</taxon>
        <taxon>Tracheophyta</taxon>
        <taxon>Spermatophyta</taxon>
        <taxon>Magnoliopsida</taxon>
        <taxon>Liliopsida</taxon>
        <taxon>Poales</taxon>
        <taxon>Poaceae</taxon>
        <taxon>BOP clade</taxon>
        <taxon>Pooideae</taxon>
        <taxon>Poodae</taxon>
        <taxon>Poeae</taxon>
        <taxon>Poeae Chloroplast Group 1 (Aveneae type)</taxon>
        <taxon>Aveninae</taxon>
        <taxon>Avena</taxon>
    </lineage>
</organism>
<accession>A0ACD5V710</accession>
<proteinExistence type="predicted"/>
<keyword evidence="2" id="KW-1185">Reference proteome</keyword>
<name>A0ACD5V710_AVESA</name>
<evidence type="ECO:0000313" key="2">
    <source>
        <dbReference type="Proteomes" id="UP001732700"/>
    </source>
</evidence>
<protein>
    <submittedName>
        <fullName evidence="1">Uncharacterized protein</fullName>
    </submittedName>
</protein>